<organism evidence="2 3">
    <name type="scientific">Nocardioides aquaticus</name>
    <dbReference type="NCBI Taxonomy" id="160826"/>
    <lineage>
        <taxon>Bacteria</taxon>
        <taxon>Bacillati</taxon>
        <taxon>Actinomycetota</taxon>
        <taxon>Actinomycetes</taxon>
        <taxon>Propionibacteriales</taxon>
        <taxon>Nocardioidaceae</taxon>
        <taxon>Nocardioides</taxon>
    </lineage>
</organism>
<dbReference type="Proteomes" id="UP000679307">
    <property type="component" value="Chromosome"/>
</dbReference>
<gene>
    <name evidence="2" type="primary">pssM</name>
    <name evidence="2" type="ORF">ENKNEFLB_00798</name>
</gene>
<keyword evidence="3" id="KW-1185">Reference proteome</keyword>
<feature type="domain" description="Polysaccharide pyruvyl transferase" evidence="1">
    <location>
        <begin position="97"/>
        <end position="205"/>
    </location>
</feature>
<dbReference type="Pfam" id="PF04230">
    <property type="entry name" value="PS_pyruv_trans"/>
    <property type="match status" value="1"/>
</dbReference>
<accession>A0ABX8EFJ9</accession>
<dbReference type="EMBL" id="CP075371">
    <property type="protein sequence ID" value="QVT78421.1"/>
    <property type="molecule type" value="Genomic_DNA"/>
</dbReference>
<proteinExistence type="predicted"/>
<name>A0ABX8EFJ9_9ACTN</name>
<dbReference type="RefSeq" id="WP_214058007.1">
    <property type="nucleotide sequence ID" value="NZ_BAAAHS010000307.1"/>
</dbReference>
<evidence type="ECO:0000313" key="2">
    <source>
        <dbReference type="EMBL" id="QVT78421.1"/>
    </source>
</evidence>
<dbReference type="GO" id="GO:0016740">
    <property type="term" value="F:transferase activity"/>
    <property type="evidence" value="ECO:0007669"/>
    <property type="project" value="UniProtKB-KW"/>
</dbReference>
<protein>
    <submittedName>
        <fullName evidence="2">Exopolysaccharide glucosyl ketal-pyruvate-transferase</fullName>
        <ecNumber evidence="2">2.5.1.98</ecNumber>
    </submittedName>
</protein>
<evidence type="ECO:0000313" key="3">
    <source>
        <dbReference type="Proteomes" id="UP000679307"/>
    </source>
</evidence>
<evidence type="ECO:0000259" key="1">
    <source>
        <dbReference type="Pfam" id="PF04230"/>
    </source>
</evidence>
<dbReference type="InterPro" id="IPR007345">
    <property type="entry name" value="Polysacch_pyruvyl_Trfase"/>
</dbReference>
<keyword evidence="2" id="KW-0808">Transferase</keyword>
<reference evidence="2 3" key="1">
    <citation type="submission" date="2021-05" db="EMBL/GenBank/DDBJ databases">
        <title>Complete genome of Nocardioides aquaticus KCTC 9944T isolated from meromictic and hypersaline Ekho Lake, Antarctica.</title>
        <authorList>
            <person name="Hwang K."/>
            <person name="Kim K.M."/>
            <person name="Choe H."/>
        </authorList>
    </citation>
    <scope>NUCLEOTIDE SEQUENCE [LARGE SCALE GENOMIC DNA]</scope>
    <source>
        <strain evidence="2 3">KCTC 9944</strain>
    </source>
</reference>
<sequence length="269" mass="28912">MSVEVFSWNPSRRIGTNRLWRLVPIRRPVDNFGDLLGPLIVAALLDRADVQTTDESPNGATQLMSVGSVLHLARPGATVWGSGVNGKIEFDYSTLPLDVRAVRGPRTAAVLRRAGHTVPSVFGDPALLLGRLFPALLGLPRTSGVTVVMNLNDQPHPTAPGLTVLDPRAPLRTCLETIGSSEFVVGSSLHGLVVADALGIPSRPIVSTAEPAFKYEDYYEGTGRRFDPQPSVEAALRSGPVQALDYDVEPLLEAFPYDLWTGDGTDRAP</sequence>
<dbReference type="EC" id="2.5.1.98" evidence="2"/>